<sequence length="243" mass="27101">MPHGIDAIRASGTVTKEDYQRVVEPLLDAARRENRRIRLLYQAGPELHGFSPAAMWEDTKVGLASLRLFEGCAVVTDIGWIRDLSRLGAFLVSCPVRVFNGDEWEKAVAWLNGLPEGPGVAHRLDADSGVLVIDVRQPLRVQDFDALAVTVDAWIEQHNDLRGLVVHARAFPGWQNLPSLIRHVRFVHDHHRKIERVALAADSVLGDIVPHLAKHFVHAEVAKFDYQDLDKAVSWTTGAPATR</sequence>
<protein>
    <recommendedName>
        <fullName evidence="3">SpoIIAA-like protein</fullName>
    </recommendedName>
</protein>
<organism evidence="1 2">
    <name type="scientific">Saccharopolyspora gloriosae</name>
    <dbReference type="NCBI Taxonomy" id="455344"/>
    <lineage>
        <taxon>Bacteria</taxon>
        <taxon>Bacillati</taxon>
        <taxon>Actinomycetota</taxon>
        <taxon>Actinomycetes</taxon>
        <taxon>Pseudonocardiales</taxon>
        <taxon>Pseudonocardiaceae</taxon>
        <taxon>Saccharopolyspora</taxon>
    </lineage>
</organism>
<dbReference type="InterPro" id="IPR021866">
    <property type="entry name" value="SpoIIAA-like"/>
</dbReference>
<name>A0A840NLH8_9PSEU</name>
<dbReference type="Gene3D" id="3.40.50.10600">
    <property type="entry name" value="SpoIIaa-like domains"/>
    <property type="match status" value="2"/>
</dbReference>
<dbReference type="AlphaFoldDB" id="A0A840NLH8"/>
<dbReference type="SUPFAM" id="SSF52091">
    <property type="entry name" value="SpoIIaa-like"/>
    <property type="match status" value="2"/>
</dbReference>
<evidence type="ECO:0000313" key="2">
    <source>
        <dbReference type="Proteomes" id="UP000580474"/>
    </source>
</evidence>
<comment type="caution">
    <text evidence="1">The sequence shown here is derived from an EMBL/GenBank/DDBJ whole genome shotgun (WGS) entry which is preliminary data.</text>
</comment>
<accession>A0A840NLH8</accession>
<evidence type="ECO:0000313" key="1">
    <source>
        <dbReference type="EMBL" id="MBB5069982.1"/>
    </source>
</evidence>
<proteinExistence type="predicted"/>
<gene>
    <name evidence="1" type="ORF">BJ969_003070</name>
</gene>
<keyword evidence="2" id="KW-1185">Reference proteome</keyword>
<dbReference type="Proteomes" id="UP000580474">
    <property type="component" value="Unassembled WGS sequence"/>
</dbReference>
<dbReference type="InterPro" id="IPR038396">
    <property type="entry name" value="SpoIIAA-like_sf"/>
</dbReference>
<dbReference type="Pfam" id="PF11964">
    <property type="entry name" value="SpoIIAA-like"/>
    <property type="match status" value="2"/>
</dbReference>
<dbReference type="EMBL" id="JACHIV010000001">
    <property type="protein sequence ID" value="MBB5069982.1"/>
    <property type="molecule type" value="Genomic_DNA"/>
</dbReference>
<evidence type="ECO:0008006" key="3">
    <source>
        <dbReference type="Google" id="ProtNLM"/>
    </source>
</evidence>
<reference evidence="1 2" key="1">
    <citation type="submission" date="2020-08" db="EMBL/GenBank/DDBJ databases">
        <title>Sequencing the genomes of 1000 actinobacteria strains.</title>
        <authorList>
            <person name="Klenk H.-P."/>
        </authorList>
    </citation>
    <scope>NUCLEOTIDE SEQUENCE [LARGE SCALE GENOMIC DNA]</scope>
    <source>
        <strain evidence="1 2">DSM 45582</strain>
    </source>
</reference>
<dbReference type="RefSeq" id="WP_343071422.1">
    <property type="nucleotide sequence ID" value="NZ_JACHIV010000001.1"/>
</dbReference>
<dbReference type="InterPro" id="IPR036513">
    <property type="entry name" value="STAS_dom_sf"/>
</dbReference>